<feature type="transmembrane region" description="Helical" evidence="12">
    <location>
        <begin position="31"/>
        <end position="48"/>
    </location>
</feature>
<proteinExistence type="inferred from homology"/>
<accession>A0A933GJD5</accession>
<comment type="similarity">
    <text evidence="2 12">Belongs to the peptidase M48B family.</text>
</comment>
<dbReference type="GO" id="GO:0005886">
    <property type="term" value="C:plasma membrane"/>
    <property type="evidence" value="ECO:0007669"/>
    <property type="project" value="UniProtKB-SubCell"/>
</dbReference>
<evidence type="ECO:0000256" key="8">
    <source>
        <dbReference type="ARBA" id="ARBA00022833"/>
    </source>
</evidence>
<evidence type="ECO:0000256" key="6">
    <source>
        <dbReference type="ARBA" id="ARBA00022723"/>
    </source>
</evidence>
<evidence type="ECO:0000256" key="1">
    <source>
        <dbReference type="ARBA" id="ARBA00004651"/>
    </source>
</evidence>
<dbReference type="EMBL" id="JACQWF010000040">
    <property type="protein sequence ID" value="MBI4594918.1"/>
    <property type="molecule type" value="Genomic_DNA"/>
</dbReference>
<dbReference type="InterPro" id="IPR022919">
    <property type="entry name" value="Pept_M48_protease_HtpX"/>
</dbReference>
<dbReference type="CDD" id="cd07336">
    <property type="entry name" value="M48B_HtpX_like"/>
    <property type="match status" value="1"/>
</dbReference>
<keyword evidence="10 12" id="KW-0482">Metalloprotease</keyword>
<feature type="transmembrane region" description="Helical" evidence="12">
    <location>
        <begin position="141"/>
        <end position="161"/>
    </location>
</feature>
<dbReference type="HAMAP" id="MF_00188">
    <property type="entry name" value="Pept_M48_protease_HtpX"/>
    <property type="match status" value="1"/>
</dbReference>
<comment type="caution">
    <text evidence="14">The sequence shown here is derived from an EMBL/GenBank/DDBJ whole genome shotgun (WGS) entry which is preliminary data.</text>
</comment>
<feature type="binding site" evidence="12">
    <location>
        <position position="131"/>
    </location>
    <ligand>
        <name>Zn(2+)</name>
        <dbReference type="ChEBI" id="CHEBI:29105"/>
        <note>catalytic</note>
    </ligand>
</feature>
<evidence type="ECO:0000313" key="15">
    <source>
        <dbReference type="Proteomes" id="UP000772181"/>
    </source>
</evidence>
<sequence length="288" mass="31253">MVNTIKTTILLAALTLLIMLFGQYLGGRQGLVVAFVLAMAMNFVSYWFSDKIVLAIYRAQEIPRGEYPELHAIVERLAQRAGIPKPKIYLIPSETPNAFATGRNPNHAVVAVTESIMRIMDYRELEGVLAHELSHVKNRDILISSIAATLAGVIMMLANMARWAALFGGFGRSEDDEDSGGGIIGIVVLSIIAPIAAMIIQLAISRAREYQADATGAQLAGTPHGLADALEKLDYANKRLPLEAAGPATAHLFIVNPLSARSLMALFSTHPPIEERIKRLRSLGSHGY</sequence>
<evidence type="ECO:0000259" key="13">
    <source>
        <dbReference type="Pfam" id="PF01435"/>
    </source>
</evidence>
<evidence type="ECO:0000313" key="14">
    <source>
        <dbReference type="EMBL" id="MBI4594918.1"/>
    </source>
</evidence>
<dbReference type="EC" id="3.4.24.-" evidence="12"/>
<keyword evidence="11 12" id="KW-0472">Membrane</keyword>
<evidence type="ECO:0000256" key="10">
    <source>
        <dbReference type="ARBA" id="ARBA00023049"/>
    </source>
</evidence>
<gene>
    <name evidence="12 14" type="primary">htpX</name>
    <name evidence="14" type="ORF">HY730_00895</name>
</gene>
<reference evidence="14" key="1">
    <citation type="submission" date="2020-07" db="EMBL/GenBank/DDBJ databases">
        <title>Huge and variable diversity of episymbiotic CPR bacteria and DPANN archaea in groundwater ecosystems.</title>
        <authorList>
            <person name="He C.Y."/>
            <person name="Keren R."/>
            <person name="Whittaker M."/>
            <person name="Farag I.F."/>
            <person name="Doudna J."/>
            <person name="Cate J.H.D."/>
            <person name="Banfield J.F."/>
        </authorList>
    </citation>
    <scope>NUCLEOTIDE SEQUENCE</scope>
    <source>
        <strain evidence="14">NC_groundwater_1482_Ag_S-0.65um_47_24</strain>
    </source>
</reference>
<dbReference type="PANTHER" id="PTHR43221">
    <property type="entry name" value="PROTEASE HTPX"/>
    <property type="match status" value="1"/>
</dbReference>
<keyword evidence="5 12" id="KW-0812">Transmembrane</keyword>
<dbReference type="PANTHER" id="PTHR43221:SF1">
    <property type="entry name" value="PROTEASE HTPX"/>
    <property type="match status" value="1"/>
</dbReference>
<dbReference type="Pfam" id="PF01435">
    <property type="entry name" value="Peptidase_M48"/>
    <property type="match status" value="1"/>
</dbReference>
<evidence type="ECO:0000256" key="2">
    <source>
        <dbReference type="ARBA" id="ARBA00009779"/>
    </source>
</evidence>
<evidence type="ECO:0000256" key="3">
    <source>
        <dbReference type="ARBA" id="ARBA00022475"/>
    </source>
</evidence>
<dbReference type="Gene3D" id="3.30.2010.10">
    <property type="entry name" value="Metalloproteases ('zincins'), catalytic domain"/>
    <property type="match status" value="1"/>
</dbReference>
<keyword evidence="9 12" id="KW-1133">Transmembrane helix</keyword>
<keyword evidence="8 12" id="KW-0862">Zinc</keyword>
<dbReference type="AlphaFoldDB" id="A0A933GJD5"/>
<dbReference type="GO" id="GO:0008270">
    <property type="term" value="F:zinc ion binding"/>
    <property type="evidence" value="ECO:0007669"/>
    <property type="project" value="UniProtKB-UniRule"/>
</dbReference>
<evidence type="ECO:0000256" key="7">
    <source>
        <dbReference type="ARBA" id="ARBA00022801"/>
    </source>
</evidence>
<dbReference type="InterPro" id="IPR001915">
    <property type="entry name" value="Peptidase_M48"/>
</dbReference>
<keyword evidence="3 12" id="KW-1003">Cell membrane</keyword>
<keyword evidence="4 12" id="KW-0645">Protease</keyword>
<feature type="transmembrane region" description="Helical" evidence="12">
    <location>
        <begin position="7"/>
        <end position="25"/>
    </location>
</feature>
<feature type="binding site" evidence="12">
    <location>
        <position position="135"/>
    </location>
    <ligand>
        <name>Zn(2+)</name>
        <dbReference type="ChEBI" id="CHEBI:29105"/>
        <note>catalytic</note>
    </ligand>
</feature>
<dbReference type="GO" id="GO:0006508">
    <property type="term" value="P:proteolysis"/>
    <property type="evidence" value="ECO:0007669"/>
    <property type="project" value="UniProtKB-KW"/>
</dbReference>
<keyword evidence="6 12" id="KW-0479">Metal-binding</keyword>
<keyword evidence="7 12" id="KW-0378">Hydrolase</keyword>
<dbReference type="Proteomes" id="UP000772181">
    <property type="component" value="Unassembled WGS sequence"/>
</dbReference>
<protein>
    <recommendedName>
        <fullName evidence="12">Protease HtpX homolog</fullName>
        <ecNumber evidence="12">3.4.24.-</ecNumber>
    </recommendedName>
</protein>
<dbReference type="InterPro" id="IPR050083">
    <property type="entry name" value="HtpX_protease"/>
</dbReference>
<evidence type="ECO:0000256" key="12">
    <source>
        <dbReference type="HAMAP-Rule" id="MF_00188"/>
    </source>
</evidence>
<feature type="domain" description="Peptidase M48" evidence="13">
    <location>
        <begin position="68"/>
        <end position="282"/>
    </location>
</feature>
<evidence type="ECO:0000256" key="9">
    <source>
        <dbReference type="ARBA" id="ARBA00022989"/>
    </source>
</evidence>
<evidence type="ECO:0000256" key="5">
    <source>
        <dbReference type="ARBA" id="ARBA00022692"/>
    </source>
</evidence>
<evidence type="ECO:0000256" key="4">
    <source>
        <dbReference type="ARBA" id="ARBA00022670"/>
    </source>
</evidence>
<organism evidence="14 15">
    <name type="scientific">Tectimicrobiota bacterium</name>
    <dbReference type="NCBI Taxonomy" id="2528274"/>
    <lineage>
        <taxon>Bacteria</taxon>
        <taxon>Pseudomonadati</taxon>
        <taxon>Nitrospinota/Tectimicrobiota group</taxon>
        <taxon>Candidatus Tectimicrobiota</taxon>
    </lineage>
</organism>
<name>A0A933GJD5_UNCTE</name>
<comment type="cofactor">
    <cofactor evidence="12">
        <name>Zn(2+)</name>
        <dbReference type="ChEBI" id="CHEBI:29105"/>
    </cofactor>
    <text evidence="12">Binds 1 zinc ion per subunit.</text>
</comment>
<evidence type="ECO:0000256" key="11">
    <source>
        <dbReference type="ARBA" id="ARBA00023136"/>
    </source>
</evidence>
<comment type="subcellular location">
    <subcellularLocation>
        <location evidence="1 12">Cell membrane</location>
        <topology evidence="1 12">Multi-pass membrane protein</topology>
    </subcellularLocation>
</comment>
<dbReference type="GO" id="GO:0004222">
    <property type="term" value="F:metalloendopeptidase activity"/>
    <property type="evidence" value="ECO:0007669"/>
    <property type="project" value="UniProtKB-UniRule"/>
</dbReference>
<feature type="binding site" evidence="12">
    <location>
        <position position="209"/>
    </location>
    <ligand>
        <name>Zn(2+)</name>
        <dbReference type="ChEBI" id="CHEBI:29105"/>
        <note>catalytic</note>
    </ligand>
</feature>
<feature type="transmembrane region" description="Helical" evidence="12">
    <location>
        <begin position="181"/>
        <end position="204"/>
    </location>
</feature>
<dbReference type="NCBIfam" id="NF002826">
    <property type="entry name" value="PRK03001.1"/>
    <property type="match status" value="1"/>
</dbReference>
<feature type="active site" evidence="12">
    <location>
        <position position="132"/>
    </location>
</feature>